<proteinExistence type="predicted"/>
<evidence type="ECO:0000256" key="2">
    <source>
        <dbReference type="SAM" id="Phobius"/>
    </source>
</evidence>
<dbReference type="RefSeq" id="WP_153026608.1">
    <property type="nucleotide sequence ID" value="NZ_WIAO01000024.1"/>
</dbReference>
<dbReference type="EMBL" id="WIAO01000024">
    <property type="protein sequence ID" value="MQM27474.1"/>
    <property type="molecule type" value="Genomic_DNA"/>
</dbReference>
<name>A0A6L5GCR0_9ACTN</name>
<keyword evidence="2" id="KW-0472">Membrane</keyword>
<feature type="transmembrane region" description="Helical" evidence="2">
    <location>
        <begin position="59"/>
        <end position="80"/>
    </location>
</feature>
<evidence type="ECO:0000313" key="4">
    <source>
        <dbReference type="Proteomes" id="UP000477750"/>
    </source>
</evidence>
<feature type="region of interest" description="Disordered" evidence="1">
    <location>
        <begin position="1"/>
        <end position="23"/>
    </location>
</feature>
<keyword evidence="2" id="KW-1133">Transmembrane helix</keyword>
<sequence length="124" mass="13386">MAEQQGKTDANAEPAVESDAIRMSDIAGGEGADIGELQENEAFDEDVWQPEPKRGIRPIVVAVAAAGIAAVAVVAVKIAYDRRSRAHGYRKALDQLEDARDALLSAAAELPERGREVLHRVTRR</sequence>
<gene>
    <name evidence="3" type="ORF">GFD30_18140</name>
</gene>
<keyword evidence="2" id="KW-0812">Transmembrane</keyword>
<protein>
    <submittedName>
        <fullName evidence="3">Uncharacterized protein</fullName>
    </submittedName>
</protein>
<evidence type="ECO:0000256" key="1">
    <source>
        <dbReference type="SAM" id="MobiDB-lite"/>
    </source>
</evidence>
<evidence type="ECO:0000313" key="3">
    <source>
        <dbReference type="EMBL" id="MQM27474.1"/>
    </source>
</evidence>
<comment type="caution">
    <text evidence="3">The sequence shown here is derived from an EMBL/GenBank/DDBJ whole genome shotgun (WGS) entry which is preliminary data.</text>
</comment>
<dbReference type="AlphaFoldDB" id="A0A6L5GCR0"/>
<keyword evidence="4" id="KW-1185">Reference proteome</keyword>
<accession>A0A6L5GCR0</accession>
<dbReference type="Proteomes" id="UP000477750">
    <property type="component" value="Unassembled WGS sequence"/>
</dbReference>
<reference evidence="3 4" key="1">
    <citation type="submission" date="2019-10" db="EMBL/GenBank/DDBJ databases">
        <title>Glycomyces albidus sp. nov., a novel actinomycete isolated from rhizosphere soil of wheat (Triticum aestivum L.).</title>
        <authorList>
            <person name="Qian L."/>
        </authorList>
    </citation>
    <scope>NUCLEOTIDE SEQUENCE [LARGE SCALE GENOMIC DNA]</scope>
    <source>
        <strain evidence="3 4">NEAU-7082</strain>
    </source>
</reference>
<organism evidence="3 4">
    <name type="scientific">Glycomyces albidus</name>
    <dbReference type="NCBI Taxonomy" id="2656774"/>
    <lineage>
        <taxon>Bacteria</taxon>
        <taxon>Bacillati</taxon>
        <taxon>Actinomycetota</taxon>
        <taxon>Actinomycetes</taxon>
        <taxon>Glycomycetales</taxon>
        <taxon>Glycomycetaceae</taxon>
        <taxon>Glycomyces</taxon>
    </lineage>
</organism>